<accession>A0A426U4B4</accession>
<feature type="compositionally biased region" description="Low complexity" evidence="1">
    <location>
        <begin position="36"/>
        <end position="49"/>
    </location>
</feature>
<reference evidence="2 3" key="1">
    <citation type="submission" date="2018-12" db="EMBL/GenBank/DDBJ databases">
        <title>Genome Sequence of Candidatus Viridilinea halotolerans isolated from saline sulfide-rich spring.</title>
        <authorList>
            <person name="Grouzdev D.S."/>
            <person name="Burganskaya E.I."/>
            <person name="Krutkina M.S."/>
            <person name="Sukhacheva M.V."/>
            <person name="Gorlenko V.M."/>
        </authorList>
    </citation>
    <scope>NUCLEOTIDE SEQUENCE [LARGE SCALE GENOMIC DNA]</scope>
    <source>
        <strain evidence="2">Chok-6</strain>
    </source>
</reference>
<sequence>MTRRGNPYHDGHGRFTTGGGATVVSELASEQRHAIAEQAGTPAAGAPGSAPRPQPPTVPPVHTSGDGTTSIYVRDGKEPMFEVWRNGELVEAIRATRAWRQEKHDLIAKHGGQVPTSGASTINSAIRATTGRGSPPPAEGEKEELHRLLSEELLFQEPTADAATLSRRAALQAETWAEYGTQYGHDILDRELARARRASAGRARAMAVKPSIRQELDLTNLLVENRIAENHAANRDRLYREAREEVQRVSQMGLGKYNEWLTRETSVWYQREQAEYGDDLERETLYFPFDDE</sequence>
<evidence type="ECO:0000313" key="2">
    <source>
        <dbReference type="EMBL" id="RRR74738.1"/>
    </source>
</evidence>
<proteinExistence type="predicted"/>
<evidence type="ECO:0000313" key="3">
    <source>
        <dbReference type="Proteomes" id="UP000280307"/>
    </source>
</evidence>
<comment type="caution">
    <text evidence="2">The sequence shown here is derived from an EMBL/GenBank/DDBJ whole genome shotgun (WGS) entry which is preliminary data.</text>
</comment>
<dbReference type="EMBL" id="RSAS01000243">
    <property type="protein sequence ID" value="RRR74738.1"/>
    <property type="molecule type" value="Genomic_DNA"/>
</dbReference>
<evidence type="ECO:0000256" key="1">
    <source>
        <dbReference type="SAM" id="MobiDB-lite"/>
    </source>
</evidence>
<dbReference type="Proteomes" id="UP000280307">
    <property type="component" value="Unassembled WGS sequence"/>
</dbReference>
<name>A0A426U4B4_9CHLR</name>
<organism evidence="2 3">
    <name type="scientific">Candidatus Viridilinea halotolerans</name>
    <dbReference type="NCBI Taxonomy" id="2491704"/>
    <lineage>
        <taxon>Bacteria</taxon>
        <taxon>Bacillati</taxon>
        <taxon>Chloroflexota</taxon>
        <taxon>Chloroflexia</taxon>
        <taxon>Chloroflexales</taxon>
        <taxon>Chloroflexineae</taxon>
        <taxon>Oscillochloridaceae</taxon>
        <taxon>Candidatus Viridilinea</taxon>
    </lineage>
</organism>
<dbReference type="AlphaFoldDB" id="A0A426U4B4"/>
<feature type="region of interest" description="Disordered" evidence="1">
    <location>
        <begin position="1"/>
        <end position="70"/>
    </location>
</feature>
<feature type="compositionally biased region" description="Pro residues" evidence="1">
    <location>
        <begin position="50"/>
        <end position="59"/>
    </location>
</feature>
<gene>
    <name evidence="2" type="ORF">EI684_06385</name>
</gene>
<protein>
    <submittedName>
        <fullName evidence="2">Uncharacterized protein</fullName>
    </submittedName>
</protein>